<feature type="transmembrane region" description="Helical" evidence="6">
    <location>
        <begin position="165"/>
        <end position="184"/>
    </location>
</feature>
<dbReference type="InterPro" id="IPR003807">
    <property type="entry name" value="DUF202"/>
</dbReference>
<keyword evidence="9" id="KW-1185">Reference proteome</keyword>
<dbReference type="PANTHER" id="PTHR34187:SF3">
    <property type="entry name" value="DUF DOMAIN PROTEIN (AFU_ORTHOLOGUE AFUA_6G11150)"/>
    <property type="match status" value="1"/>
</dbReference>
<proteinExistence type="predicted"/>
<dbReference type="AlphaFoldDB" id="A0A1E3BGU2"/>
<dbReference type="VEuPathDB" id="FungiDB:SI65_05137"/>
<comment type="subcellular location">
    <subcellularLocation>
        <location evidence="1">Endomembrane system</location>
        <topology evidence="1">Multi-pass membrane protein</topology>
    </subcellularLocation>
</comment>
<dbReference type="GO" id="GO:0012505">
    <property type="term" value="C:endomembrane system"/>
    <property type="evidence" value="ECO:0007669"/>
    <property type="project" value="UniProtKB-SubCell"/>
</dbReference>
<evidence type="ECO:0000256" key="5">
    <source>
        <dbReference type="SAM" id="MobiDB-lite"/>
    </source>
</evidence>
<dbReference type="PANTHER" id="PTHR34187">
    <property type="entry name" value="FGR18P"/>
    <property type="match status" value="1"/>
</dbReference>
<feature type="transmembrane region" description="Helical" evidence="6">
    <location>
        <begin position="93"/>
        <end position="110"/>
    </location>
</feature>
<name>A0A1E3BGU2_ASPCR</name>
<evidence type="ECO:0000256" key="4">
    <source>
        <dbReference type="ARBA" id="ARBA00023136"/>
    </source>
</evidence>
<feature type="transmembrane region" description="Helical" evidence="6">
    <location>
        <begin position="122"/>
        <end position="145"/>
    </location>
</feature>
<keyword evidence="3 6" id="KW-1133">Transmembrane helix</keyword>
<dbReference type="Proteomes" id="UP000094569">
    <property type="component" value="Unassembled WGS sequence"/>
</dbReference>
<dbReference type="OrthoDB" id="5525680at2759"/>
<keyword evidence="4 6" id="KW-0472">Membrane</keyword>
<feature type="compositionally biased region" description="Low complexity" evidence="5">
    <location>
        <begin position="35"/>
        <end position="46"/>
    </location>
</feature>
<evidence type="ECO:0000259" key="7">
    <source>
        <dbReference type="Pfam" id="PF02656"/>
    </source>
</evidence>
<gene>
    <name evidence="8" type="ORF">SI65_05137</name>
</gene>
<feature type="domain" description="DUF202" evidence="7">
    <location>
        <begin position="78"/>
        <end position="148"/>
    </location>
</feature>
<keyword evidence="2 6" id="KW-0812">Transmembrane</keyword>
<evidence type="ECO:0000313" key="8">
    <source>
        <dbReference type="EMBL" id="ODM20149.1"/>
    </source>
</evidence>
<dbReference type="EMBL" id="JXNT01000004">
    <property type="protein sequence ID" value="ODM20149.1"/>
    <property type="molecule type" value="Genomic_DNA"/>
</dbReference>
<dbReference type="InterPro" id="IPR052053">
    <property type="entry name" value="IM_YidH-like"/>
</dbReference>
<accession>A0A1E3BGU2</accession>
<feature type="region of interest" description="Disordered" evidence="5">
    <location>
        <begin position="35"/>
        <end position="54"/>
    </location>
</feature>
<comment type="caution">
    <text evidence="8">The sequence shown here is derived from an EMBL/GenBank/DDBJ whole genome shotgun (WGS) entry which is preliminary data.</text>
</comment>
<evidence type="ECO:0000256" key="1">
    <source>
        <dbReference type="ARBA" id="ARBA00004127"/>
    </source>
</evidence>
<reference evidence="8 9" key="1">
    <citation type="journal article" date="2016" name="BMC Genomics">
        <title>Comparative genomic and transcriptomic analyses of the Fuzhuan brick tea-fermentation fungus Aspergillus cristatus.</title>
        <authorList>
            <person name="Ge Y."/>
            <person name="Wang Y."/>
            <person name="Liu Y."/>
            <person name="Tan Y."/>
            <person name="Ren X."/>
            <person name="Zhang X."/>
            <person name="Hyde K.D."/>
            <person name="Liu Y."/>
            <person name="Liu Z."/>
        </authorList>
    </citation>
    <scope>NUCLEOTIDE SEQUENCE [LARGE SCALE GENOMIC DNA]</scope>
    <source>
        <strain evidence="8 9">GZAAS20.1005</strain>
    </source>
</reference>
<protein>
    <recommendedName>
        <fullName evidence="7">DUF202 domain-containing protein</fullName>
    </recommendedName>
</protein>
<sequence length="190" mass="21371">MTDPEDPSLQTSYNPLINLFNSRPVLVDEIYRSPTAENNENNTPSPETDHPNTTKKHVFLTTPLTAPLLFENTTSDARDHCANERTFLSWLRLSMYLAIVSSAIIISFHFRNPPTRLEKRIALPLGLVFWVLSLACLANGLANYVRTVWKYSRRAALVQSGWKTQVMFTIVGGVILGCCVLFLVTDAKTQ</sequence>
<evidence type="ECO:0000256" key="3">
    <source>
        <dbReference type="ARBA" id="ARBA00022989"/>
    </source>
</evidence>
<evidence type="ECO:0000256" key="6">
    <source>
        <dbReference type="SAM" id="Phobius"/>
    </source>
</evidence>
<dbReference type="Pfam" id="PF02656">
    <property type="entry name" value="DUF202"/>
    <property type="match status" value="1"/>
</dbReference>
<evidence type="ECO:0000256" key="2">
    <source>
        <dbReference type="ARBA" id="ARBA00022692"/>
    </source>
</evidence>
<organism evidence="8 9">
    <name type="scientific">Aspergillus cristatus</name>
    <name type="common">Chinese Fuzhuan brick tea-fermentation fungus</name>
    <name type="synonym">Eurotium cristatum</name>
    <dbReference type="NCBI Taxonomy" id="573508"/>
    <lineage>
        <taxon>Eukaryota</taxon>
        <taxon>Fungi</taxon>
        <taxon>Dikarya</taxon>
        <taxon>Ascomycota</taxon>
        <taxon>Pezizomycotina</taxon>
        <taxon>Eurotiomycetes</taxon>
        <taxon>Eurotiomycetidae</taxon>
        <taxon>Eurotiales</taxon>
        <taxon>Aspergillaceae</taxon>
        <taxon>Aspergillus</taxon>
        <taxon>Aspergillus subgen. Aspergillus</taxon>
    </lineage>
</organism>
<evidence type="ECO:0000313" key="9">
    <source>
        <dbReference type="Proteomes" id="UP000094569"/>
    </source>
</evidence>